<proteinExistence type="predicted"/>
<accession>A0A6A5K126</accession>
<reference evidence="2" key="1">
    <citation type="submission" date="2020-01" db="EMBL/GenBank/DDBJ databases">
        <authorList>
            <consortium name="DOE Joint Genome Institute"/>
            <person name="Haridas S."/>
            <person name="Albert R."/>
            <person name="Binder M."/>
            <person name="Bloem J."/>
            <person name="Labutti K."/>
            <person name="Salamov A."/>
            <person name="Andreopoulos B."/>
            <person name="Baker S.E."/>
            <person name="Barry K."/>
            <person name="Bills G."/>
            <person name="Bluhm B.H."/>
            <person name="Cannon C."/>
            <person name="Castanera R."/>
            <person name="Culley D.E."/>
            <person name="Daum C."/>
            <person name="Ezra D."/>
            <person name="Gonzalez J.B."/>
            <person name="Henrissat B."/>
            <person name="Kuo A."/>
            <person name="Liang C."/>
            <person name="Lipzen A."/>
            <person name="Lutzoni F."/>
            <person name="Magnuson J."/>
            <person name="Mondo S."/>
            <person name="Nolan M."/>
            <person name="Ohm R."/>
            <person name="Pangilinan J."/>
            <person name="Park H.-J."/>
            <person name="Ramirez L."/>
            <person name="Alfaro M."/>
            <person name="Sun H."/>
            <person name="Tritt A."/>
            <person name="Yoshinaga Y."/>
            <person name="Zwiers L.-H."/>
            <person name="Turgeon B.G."/>
            <person name="Goodwin S.B."/>
            <person name="Spatafora J.W."/>
            <person name="Crous P.W."/>
            <person name="Grigoriev I.V."/>
        </authorList>
    </citation>
    <scope>NUCLEOTIDE SEQUENCE</scope>
    <source>
        <strain evidence="2">P77</strain>
    </source>
</reference>
<organism evidence="2 3">
    <name type="scientific">Decorospora gaudefroyi</name>
    <dbReference type="NCBI Taxonomy" id="184978"/>
    <lineage>
        <taxon>Eukaryota</taxon>
        <taxon>Fungi</taxon>
        <taxon>Dikarya</taxon>
        <taxon>Ascomycota</taxon>
        <taxon>Pezizomycotina</taxon>
        <taxon>Dothideomycetes</taxon>
        <taxon>Pleosporomycetidae</taxon>
        <taxon>Pleosporales</taxon>
        <taxon>Pleosporineae</taxon>
        <taxon>Pleosporaceae</taxon>
        <taxon>Decorospora</taxon>
    </lineage>
</organism>
<keyword evidence="3" id="KW-1185">Reference proteome</keyword>
<gene>
    <name evidence="2" type="ORF">BDW02DRAFT_533555</name>
</gene>
<dbReference type="EMBL" id="ML975388">
    <property type="protein sequence ID" value="KAF1830669.1"/>
    <property type="molecule type" value="Genomic_DNA"/>
</dbReference>
<evidence type="ECO:0000256" key="1">
    <source>
        <dbReference type="SAM" id="MobiDB-lite"/>
    </source>
</evidence>
<dbReference type="AlphaFoldDB" id="A0A6A5K126"/>
<protein>
    <submittedName>
        <fullName evidence="2">Uncharacterized protein</fullName>
    </submittedName>
</protein>
<name>A0A6A5K126_9PLEO</name>
<dbReference type="Proteomes" id="UP000800040">
    <property type="component" value="Unassembled WGS sequence"/>
</dbReference>
<feature type="region of interest" description="Disordered" evidence="1">
    <location>
        <begin position="1"/>
        <end position="28"/>
    </location>
</feature>
<evidence type="ECO:0000313" key="3">
    <source>
        <dbReference type="Proteomes" id="UP000800040"/>
    </source>
</evidence>
<evidence type="ECO:0000313" key="2">
    <source>
        <dbReference type="EMBL" id="KAF1830669.1"/>
    </source>
</evidence>
<sequence length="290" mass="33070">MPELLGKKGKPKPKDRRAPLSKYEPSPKNLGNLEALPLEIRQTIYELALDGRIPIRPFPEDRQQRAPMTGRLSLLYVSKAVKLEASWVFHNKMTLHLDMSKLLARYTKIRGPQCLAMWRAAARFRSVELALPTVKQAPIMAHSMETLLTTIELLVCCWKKRAPSSAACRQVNIQLTWLFNMRTHPRSASALEDDVIATATKSVRKALKKAVRLVGDNVGIGKWTVSAMTEIEYKERKRLGRRMLTKTKRRLKEKGIVFLGLSSDEVPIDMLETDGGAWQTWRGTHRRFDD</sequence>
<dbReference type="OrthoDB" id="3797827at2759"/>